<feature type="region of interest" description="Disordered" evidence="1">
    <location>
        <begin position="75"/>
        <end position="109"/>
    </location>
</feature>
<dbReference type="InParanoid" id="G0PCY9"/>
<evidence type="ECO:0000313" key="2">
    <source>
        <dbReference type="EMBL" id="EGT51449.1"/>
    </source>
</evidence>
<dbReference type="HOGENOM" id="CLU_1769706_0_0_1"/>
<reference evidence="3" key="1">
    <citation type="submission" date="2011-07" db="EMBL/GenBank/DDBJ databases">
        <authorList>
            <consortium name="Caenorhabditis brenneri Sequencing and Analysis Consortium"/>
            <person name="Wilson R.K."/>
        </authorList>
    </citation>
    <scope>NUCLEOTIDE SEQUENCE [LARGE SCALE GENOMIC DNA]</scope>
    <source>
        <strain evidence="3">PB2801</strain>
    </source>
</reference>
<keyword evidence="3" id="KW-1185">Reference proteome</keyword>
<evidence type="ECO:0000256" key="1">
    <source>
        <dbReference type="SAM" id="MobiDB-lite"/>
    </source>
</evidence>
<dbReference type="Proteomes" id="UP000008068">
    <property type="component" value="Unassembled WGS sequence"/>
</dbReference>
<proteinExistence type="predicted"/>
<dbReference type="AlphaFoldDB" id="G0PCY9"/>
<evidence type="ECO:0000313" key="3">
    <source>
        <dbReference type="Proteomes" id="UP000008068"/>
    </source>
</evidence>
<accession>G0PCY9</accession>
<name>G0PCY9_CAEBE</name>
<protein>
    <submittedName>
        <fullName evidence="2">Uncharacterized protein</fullName>
    </submittedName>
</protein>
<sequence>MAGGINGSLLAEWKVMTPKEKAPYEAREAKLKGMNDTQSLSNLPGCLKIRKPLLLPLELPLEEIHRLQLHDEDNVHTNNSKVSARTLRRNEGGSISKHEKKAEKKKRCTEVKEEEVEFRKLMKGGVSRSHGAQRVCCVQTKLWTPLP</sequence>
<gene>
    <name evidence="2" type="ORF">CAEBREN_19486</name>
</gene>
<feature type="compositionally biased region" description="Basic and acidic residues" evidence="1">
    <location>
        <begin position="88"/>
        <end position="102"/>
    </location>
</feature>
<organism evidence="3">
    <name type="scientific">Caenorhabditis brenneri</name>
    <name type="common">Nematode worm</name>
    <dbReference type="NCBI Taxonomy" id="135651"/>
    <lineage>
        <taxon>Eukaryota</taxon>
        <taxon>Metazoa</taxon>
        <taxon>Ecdysozoa</taxon>
        <taxon>Nematoda</taxon>
        <taxon>Chromadorea</taxon>
        <taxon>Rhabditida</taxon>
        <taxon>Rhabditina</taxon>
        <taxon>Rhabditomorpha</taxon>
        <taxon>Rhabditoidea</taxon>
        <taxon>Rhabditidae</taxon>
        <taxon>Peloderinae</taxon>
        <taxon>Caenorhabditis</taxon>
    </lineage>
</organism>
<dbReference type="EMBL" id="GL380257">
    <property type="protein sequence ID" value="EGT51449.1"/>
    <property type="molecule type" value="Genomic_DNA"/>
</dbReference>